<keyword evidence="7" id="KW-1185">Reference proteome</keyword>
<feature type="region of interest" description="Disordered" evidence="4">
    <location>
        <begin position="29"/>
        <end position="48"/>
    </location>
</feature>
<dbReference type="SUPFAM" id="SSF48452">
    <property type="entry name" value="TPR-like"/>
    <property type="match status" value="1"/>
</dbReference>
<dbReference type="PROSITE" id="PS50005">
    <property type="entry name" value="TPR"/>
    <property type="match status" value="2"/>
</dbReference>
<dbReference type="Proteomes" id="UP000321548">
    <property type="component" value="Unassembled WGS sequence"/>
</dbReference>
<dbReference type="GO" id="GO:0009279">
    <property type="term" value="C:cell outer membrane"/>
    <property type="evidence" value="ECO:0007669"/>
    <property type="project" value="TreeGrafter"/>
</dbReference>
<dbReference type="SMART" id="SM00028">
    <property type="entry name" value="TPR"/>
    <property type="match status" value="4"/>
</dbReference>
<dbReference type="NCBIfam" id="TIGR02521">
    <property type="entry name" value="type_IV_pilW"/>
    <property type="match status" value="1"/>
</dbReference>
<proteinExistence type="predicted"/>
<dbReference type="Gene3D" id="1.25.40.10">
    <property type="entry name" value="Tetratricopeptide repeat domain"/>
    <property type="match status" value="1"/>
</dbReference>
<dbReference type="PROSITE" id="PS50293">
    <property type="entry name" value="TPR_REGION"/>
    <property type="match status" value="1"/>
</dbReference>
<keyword evidence="1" id="KW-0677">Repeat</keyword>
<feature type="signal peptide" evidence="5">
    <location>
        <begin position="1"/>
        <end position="21"/>
    </location>
</feature>
<dbReference type="InterPro" id="IPR050498">
    <property type="entry name" value="Ycf3"/>
</dbReference>
<dbReference type="RefSeq" id="WP_147705938.1">
    <property type="nucleotide sequence ID" value="NZ_VDUY01000012.1"/>
</dbReference>
<gene>
    <name evidence="6" type="primary">pilW</name>
    <name evidence="6" type="ORF">FHP08_18215</name>
</gene>
<dbReference type="EMBL" id="VDUY01000012">
    <property type="protein sequence ID" value="TXL61660.1"/>
    <property type="molecule type" value="Genomic_DNA"/>
</dbReference>
<feature type="chain" id="PRO_5022994354" evidence="5">
    <location>
        <begin position="22"/>
        <end position="273"/>
    </location>
</feature>
<reference evidence="6 7" key="1">
    <citation type="submission" date="2019-06" db="EMBL/GenBank/DDBJ databases">
        <title>Quisquiliibacterium sp. nov., isolated from a maize field.</title>
        <authorList>
            <person name="Lin S.-Y."/>
            <person name="Tsai C.-F."/>
            <person name="Young C.-C."/>
        </authorList>
    </citation>
    <scope>NUCLEOTIDE SEQUENCE [LARGE SCALE GENOMIC DNA]</scope>
    <source>
        <strain evidence="6 7">CC-CFT501</strain>
    </source>
</reference>
<evidence type="ECO:0000256" key="5">
    <source>
        <dbReference type="SAM" id="SignalP"/>
    </source>
</evidence>
<evidence type="ECO:0000256" key="4">
    <source>
        <dbReference type="SAM" id="MobiDB-lite"/>
    </source>
</evidence>
<protein>
    <submittedName>
        <fullName evidence="6">Type IV pilus biogenesis/stability protein PilW</fullName>
    </submittedName>
</protein>
<evidence type="ECO:0000256" key="3">
    <source>
        <dbReference type="PROSITE-ProRule" id="PRU00339"/>
    </source>
</evidence>
<feature type="repeat" description="TPR" evidence="3">
    <location>
        <begin position="55"/>
        <end position="88"/>
    </location>
</feature>
<dbReference type="GO" id="GO:0046813">
    <property type="term" value="P:receptor-mediated virion attachment to host cell"/>
    <property type="evidence" value="ECO:0007669"/>
    <property type="project" value="TreeGrafter"/>
</dbReference>
<keyword evidence="5" id="KW-0732">Signal</keyword>
<evidence type="ECO:0000256" key="1">
    <source>
        <dbReference type="ARBA" id="ARBA00022737"/>
    </source>
</evidence>
<feature type="repeat" description="TPR" evidence="3">
    <location>
        <begin position="89"/>
        <end position="122"/>
    </location>
</feature>
<organism evidence="6 7">
    <name type="scientific">Zeimonas arvi</name>
    <dbReference type="NCBI Taxonomy" id="2498847"/>
    <lineage>
        <taxon>Bacteria</taxon>
        <taxon>Pseudomonadati</taxon>
        <taxon>Pseudomonadota</taxon>
        <taxon>Betaproteobacteria</taxon>
        <taxon>Burkholderiales</taxon>
        <taxon>Burkholderiaceae</taxon>
        <taxon>Zeimonas</taxon>
    </lineage>
</organism>
<sequence>MRRAAIAASALALLAALAGCAVDGQNGAVPGSEPGSGPVGVVPGSGEESDARRRARIRVELAAGYYQQRNLQVALDELGQALRADPEYPAAYGMLGLVYMDLGDRARADESFQRGLRLAPNDAELNNNYGWFLCNTGREREALGHFEQALRDPLYRTPTVPLHNAGICSLRLGEQMAAESYFQRAFQVDASNPVAMFNLGQIFLKRGELERARFHAQRLVTMFEPSAQTLWLALKVERGLGNRDAEASLGSQLRRRFPESAEARLLAAGRYSD</sequence>
<comment type="caution">
    <text evidence="6">The sequence shown here is derived from an EMBL/GenBank/DDBJ whole genome shotgun (WGS) entry which is preliminary data.</text>
</comment>
<dbReference type="InterPro" id="IPR011990">
    <property type="entry name" value="TPR-like_helical_dom_sf"/>
</dbReference>
<dbReference type="AlphaFoldDB" id="A0A5C8NKJ4"/>
<evidence type="ECO:0000313" key="6">
    <source>
        <dbReference type="EMBL" id="TXL61660.1"/>
    </source>
</evidence>
<dbReference type="InterPro" id="IPR013360">
    <property type="entry name" value="Pilus_4_PilW"/>
</dbReference>
<dbReference type="PANTHER" id="PTHR44858">
    <property type="entry name" value="TETRATRICOPEPTIDE REPEAT PROTEIN 6"/>
    <property type="match status" value="1"/>
</dbReference>
<evidence type="ECO:0000313" key="7">
    <source>
        <dbReference type="Proteomes" id="UP000321548"/>
    </source>
</evidence>
<dbReference type="PANTHER" id="PTHR44858:SF1">
    <property type="entry name" value="UDP-N-ACETYLGLUCOSAMINE--PEPTIDE N-ACETYLGLUCOSAMINYLTRANSFERASE SPINDLY-RELATED"/>
    <property type="match status" value="1"/>
</dbReference>
<accession>A0A5C8NKJ4</accession>
<dbReference type="InterPro" id="IPR019734">
    <property type="entry name" value="TPR_rpt"/>
</dbReference>
<dbReference type="Pfam" id="PF13429">
    <property type="entry name" value="TPR_15"/>
    <property type="match status" value="1"/>
</dbReference>
<evidence type="ECO:0000256" key="2">
    <source>
        <dbReference type="ARBA" id="ARBA00022803"/>
    </source>
</evidence>
<dbReference type="PROSITE" id="PS51257">
    <property type="entry name" value="PROKAR_LIPOPROTEIN"/>
    <property type="match status" value="1"/>
</dbReference>
<name>A0A5C8NKJ4_9BURK</name>
<keyword evidence="2 3" id="KW-0802">TPR repeat</keyword>
<dbReference type="OrthoDB" id="9814042at2"/>
<feature type="compositionally biased region" description="Low complexity" evidence="4">
    <location>
        <begin position="29"/>
        <end position="46"/>
    </location>
</feature>